<proteinExistence type="predicted"/>
<keyword evidence="2" id="KW-1185">Reference proteome</keyword>
<dbReference type="NCBIfam" id="NF047581">
    <property type="entry name" value="gp105_phage_fam"/>
    <property type="match status" value="1"/>
</dbReference>
<reference evidence="1 2" key="1">
    <citation type="submission" date="2019-02" db="EMBL/GenBank/DDBJ databases">
        <authorList>
            <consortium name="Pathogen Informatics"/>
        </authorList>
    </citation>
    <scope>NUCLEOTIDE SEQUENCE [LARGE SCALE GENOMIC DNA]</scope>
    <source>
        <strain evidence="1 2">3012STDY7089603</strain>
    </source>
</reference>
<organism evidence="1 2">
    <name type="scientific">Urinicoccus massiliensis</name>
    <dbReference type="NCBI Taxonomy" id="1723382"/>
    <lineage>
        <taxon>Bacteria</taxon>
        <taxon>Bacillati</taxon>
        <taxon>Bacillota</taxon>
        <taxon>Tissierellia</taxon>
        <taxon>Tissierellales</taxon>
        <taxon>Peptoniphilaceae</taxon>
        <taxon>Urinicoccus</taxon>
    </lineage>
</organism>
<dbReference type="EMBL" id="CAACYI010000001">
    <property type="protein sequence ID" value="VFB17199.1"/>
    <property type="molecule type" value="Genomic_DNA"/>
</dbReference>
<name>A0A8H2M6B5_9FIRM</name>
<comment type="caution">
    <text evidence="1">The sequence shown here is derived from an EMBL/GenBank/DDBJ whole genome shotgun (WGS) entry which is preliminary data.</text>
</comment>
<evidence type="ECO:0000313" key="2">
    <source>
        <dbReference type="Proteomes" id="UP000377798"/>
    </source>
</evidence>
<dbReference type="RefSeq" id="WP_131749792.1">
    <property type="nucleotide sequence ID" value="NZ_CAACYI010000001.1"/>
</dbReference>
<dbReference type="AlphaFoldDB" id="A0A8H2M6B5"/>
<accession>A0A8H2M6B5</accession>
<protein>
    <submittedName>
        <fullName evidence="1">Uncharacterized protein</fullName>
    </submittedName>
</protein>
<dbReference type="InterPro" id="IPR021695">
    <property type="entry name" value="Phage_KPP10_Orf10"/>
</dbReference>
<dbReference type="Proteomes" id="UP000377798">
    <property type="component" value="Unassembled WGS sequence"/>
</dbReference>
<sequence length="137" mass="15571">MPEKKTYTYDPDKVIIQLNGVYLTGFSDDAKITVEKNADNVIPKVGVDGSVHYTLNHDETAKAKLPLMSTSPQIPYIAELADNKVEFNFTMVDMNDNGRNFSCDECRIIKSPDYSRKKEAEGVEFEVFIPFFYNKSL</sequence>
<gene>
    <name evidence="1" type="ORF">NCTC13150_01785</name>
</gene>
<evidence type="ECO:0000313" key="1">
    <source>
        <dbReference type="EMBL" id="VFB17199.1"/>
    </source>
</evidence>